<evidence type="ECO:0000313" key="5">
    <source>
        <dbReference type="Proteomes" id="UP000694853"/>
    </source>
</evidence>
<sequence>MKRIAIATILIFLETCYALPIHHCHVSSCGNIANISYPFRLKSDPLGCGDKRYELDCENNATVLTLFSGKYNVQQIDYKRYKIRVSDAGVVEDATCSFMPQYFLYSANFTQFIIGPGPDPLKLDQNLVSIAYFNCTNRITDDSRYVEVDTTGCGFGGHMYAVVKDSSNGFGVKDIKVGCEMKVATLANWGTMQHHKTHRNVSLVDIRNVLSRGFGLSWLNVICEDLCGEGKDCRVVNESTGEVQCDALLQDCRYFYTADQVTYDCGLLLDMNTLTRGISNEMTFLT</sequence>
<dbReference type="PANTHER" id="PTHR33138:SF30">
    <property type="entry name" value="LEAF RUST 10 DISEASE-RESISTANCE LOCUS RECEPTOR-LIKE PROTEIN KINASE-LIKE 2.7"/>
    <property type="match status" value="1"/>
</dbReference>
<dbReference type="PANTHER" id="PTHR33138">
    <property type="entry name" value="OS01G0690200 PROTEIN"/>
    <property type="match status" value="1"/>
</dbReference>
<keyword evidence="2 3" id="KW-0732">Signal</keyword>
<protein>
    <submittedName>
        <fullName evidence="6">Uncharacterized protein LOC113851976</fullName>
    </submittedName>
</protein>
<evidence type="ECO:0000259" key="4">
    <source>
        <dbReference type="Pfam" id="PF13947"/>
    </source>
</evidence>
<evidence type="ECO:0000313" key="6">
    <source>
        <dbReference type="RefSeq" id="XP_027338043.1"/>
    </source>
</evidence>
<feature type="domain" description="Wall-associated receptor kinase galacturonan-binding" evidence="4">
    <location>
        <begin position="24"/>
        <end position="87"/>
    </location>
</feature>
<dbReference type="Proteomes" id="UP000694853">
    <property type="component" value="Unplaced"/>
</dbReference>
<dbReference type="GeneID" id="113851976"/>
<dbReference type="RefSeq" id="XP_027338043.1">
    <property type="nucleotide sequence ID" value="XM_027482242.1"/>
</dbReference>
<evidence type="ECO:0000256" key="2">
    <source>
        <dbReference type="ARBA" id="ARBA00022729"/>
    </source>
</evidence>
<evidence type="ECO:0000256" key="1">
    <source>
        <dbReference type="ARBA" id="ARBA00004167"/>
    </source>
</evidence>
<dbReference type="GO" id="GO:0016020">
    <property type="term" value="C:membrane"/>
    <property type="evidence" value="ECO:0007669"/>
    <property type="project" value="UniProtKB-SubCell"/>
</dbReference>
<dbReference type="AlphaFoldDB" id="A0A8B8K4N9"/>
<organism evidence="5 6">
    <name type="scientific">Abrus precatorius</name>
    <name type="common">Indian licorice</name>
    <name type="synonym">Glycine abrus</name>
    <dbReference type="NCBI Taxonomy" id="3816"/>
    <lineage>
        <taxon>Eukaryota</taxon>
        <taxon>Viridiplantae</taxon>
        <taxon>Streptophyta</taxon>
        <taxon>Embryophyta</taxon>
        <taxon>Tracheophyta</taxon>
        <taxon>Spermatophyta</taxon>
        <taxon>Magnoliopsida</taxon>
        <taxon>eudicotyledons</taxon>
        <taxon>Gunneridae</taxon>
        <taxon>Pentapetalae</taxon>
        <taxon>rosids</taxon>
        <taxon>fabids</taxon>
        <taxon>Fabales</taxon>
        <taxon>Fabaceae</taxon>
        <taxon>Papilionoideae</taxon>
        <taxon>50 kb inversion clade</taxon>
        <taxon>NPAAA clade</taxon>
        <taxon>indigoferoid/millettioid clade</taxon>
        <taxon>Abreae</taxon>
        <taxon>Abrus</taxon>
    </lineage>
</organism>
<dbReference type="OrthoDB" id="1513794at2759"/>
<feature type="chain" id="PRO_5034365068" evidence="3">
    <location>
        <begin position="19"/>
        <end position="286"/>
    </location>
</feature>
<comment type="subcellular location">
    <subcellularLocation>
        <location evidence="1">Membrane</location>
        <topology evidence="1">Single-pass membrane protein</topology>
    </subcellularLocation>
</comment>
<reference evidence="6" key="2">
    <citation type="submission" date="2025-08" db="UniProtKB">
        <authorList>
            <consortium name="RefSeq"/>
        </authorList>
    </citation>
    <scope>IDENTIFICATION</scope>
    <source>
        <tissue evidence="6">Young leaves</tissue>
    </source>
</reference>
<reference evidence="5" key="1">
    <citation type="journal article" date="2019" name="Toxins">
        <title>Detection of Abrin-Like and Prepropulchellin-Like Toxin Genes and Transcripts Using Whole Genome Sequencing and Full-Length Transcript Sequencing of Abrus precatorius.</title>
        <authorList>
            <person name="Hovde B.T."/>
            <person name="Daligault H.E."/>
            <person name="Hanschen E.R."/>
            <person name="Kunde Y.A."/>
            <person name="Johnson M.B."/>
            <person name="Starkenburg S.R."/>
            <person name="Johnson S.L."/>
        </authorList>
    </citation>
    <scope>NUCLEOTIDE SEQUENCE [LARGE SCALE GENOMIC DNA]</scope>
</reference>
<accession>A0A8B8K4N9</accession>
<dbReference type="Pfam" id="PF13947">
    <property type="entry name" value="GUB_WAK_bind"/>
    <property type="match status" value="1"/>
</dbReference>
<dbReference type="InterPro" id="IPR025287">
    <property type="entry name" value="WAK_GUB"/>
</dbReference>
<proteinExistence type="predicted"/>
<name>A0A8B8K4N9_ABRPR</name>
<keyword evidence="5" id="KW-1185">Reference proteome</keyword>
<dbReference type="KEGG" id="aprc:113851976"/>
<feature type="signal peptide" evidence="3">
    <location>
        <begin position="1"/>
        <end position="18"/>
    </location>
</feature>
<dbReference type="GO" id="GO:0030247">
    <property type="term" value="F:polysaccharide binding"/>
    <property type="evidence" value="ECO:0007669"/>
    <property type="project" value="InterPro"/>
</dbReference>
<evidence type="ECO:0000256" key="3">
    <source>
        <dbReference type="SAM" id="SignalP"/>
    </source>
</evidence>
<gene>
    <name evidence="6" type="primary">LOC113851976</name>
</gene>